<evidence type="ECO:0000256" key="1">
    <source>
        <dbReference type="ARBA" id="ARBA00009437"/>
    </source>
</evidence>
<proteinExistence type="inferred from homology"/>
<dbReference type="PRINTS" id="PR00039">
    <property type="entry name" value="HTHLYSR"/>
</dbReference>
<organism evidence="6 7">
    <name type="scientific">Silicimonas algicola</name>
    <dbReference type="NCBI Taxonomy" id="1826607"/>
    <lineage>
        <taxon>Bacteria</taxon>
        <taxon>Pseudomonadati</taxon>
        <taxon>Pseudomonadota</taxon>
        <taxon>Alphaproteobacteria</taxon>
        <taxon>Rhodobacterales</taxon>
        <taxon>Paracoccaceae</taxon>
    </lineage>
</organism>
<evidence type="ECO:0000256" key="4">
    <source>
        <dbReference type="ARBA" id="ARBA00023163"/>
    </source>
</evidence>
<dbReference type="SUPFAM" id="SSF53850">
    <property type="entry name" value="Periplasmic binding protein-like II"/>
    <property type="match status" value="1"/>
</dbReference>
<dbReference type="OrthoDB" id="9796526at2"/>
<dbReference type="InterPro" id="IPR058163">
    <property type="entry name" value="LysR-type_TF_proteobact-type"/>
</dbReference>
<feature type="domain" description="HTH lysR-type" evidence="5">
    <location>
        <begin position="1"/>
        <end position="58"/>
    </location>
</feature>
<evidence type="ECO:0000313" key="6">
    <source>
        <dbReference type="EMBL" id="PWK57166.1"/>
    </source>
</evidence>
<dbReference type="SUPFAM" id="SSF46785">
    <property type="entry name" value="Winged helix' DNA-binding domain"/>
    <property type="match status" value="1"/>
</dbReference>
<evidence type="ECO:0000313" key="7">
    <source>
        <dbReference type="Proteomes" id="UP000245390"/>
    </source>
</evidence>
<dbReference type="EMBL" id="QGGV01000003">
    <property type="protein sequence ID" value="PWK57166.1"/>
    <property type="molecule type" value="Genomic_DNA"/>
</dbReference>
<protein>
    <submittedName>
        <fullName evidence="6">LysR family transcriptional regulator</fullName>
    </submittedName>
</protein>
<dbReference type="Gene3D" id="1.10.10.10">
    <property type="entry name" value="Winged helix-like DNA-binding domain superfamily/Winged helix DNA-binding domain"/>
    <property type="match status" value="1"/>
</dbReference>
<dbReference type="PANTHER" id="PTHR30537:SF3">
    <property type="entry name" value="TRANSCRIPTIONAL REGULATORY PROTEIN"/>
    <property type="match status" value="1"/>
</dbReference>
<dbReference type="Pfam" id="PF00126">
    <property type="entry name" value="HTH_1"/>
    <property type="match status" value="1"/>
</dbReference>
<gene>
    <name evidence="6" type="ORF">C8D95_103405</name>
</gene>
<accession>A0A316GAX3</accession>
<dbReference type="InterPro" id="IPR036390">
    <property type="entry name" value="WH_DNA-bd_sf"/>
</dbReference>
<reference evidence="6 7" key="1">
    <citation type="submission" date="2018-05" db="EMBL/GenBank/DDBJ databases">
        <title>Genomic Encyclopedia of Type Strains, Phase IV (KMG-IV): sequencing the most valuable type-strain genomes for metagenomic binning, comparative biology and taxonomic classification.</title>
        <authorList>
            <person name="Goeker M."/>
        </authorList>
    </citation>
    <scope>NUCLEOTIDE SEQUENCE [LARGE SCALE GENOMIC DNA]</scope>
    <source>
        <strain evidence="6 7">DSM 103371</strain>
    </source>
</reference>
<dbReference type="GO" id="GO:0003700">
    <property type="term" value="F:DNA-binding transcription factor activity"/>
    <property type="evidence" value="ECO:0007669"/>
    <property type="project" value="InterPro"/>
</dbReference>
<evidence type="ECO:0000259" key="5">
    <source>
        <dbReference type="PROSITE" id="PS50931"/>
    </source>
</evidence>
<dbReference type="Gene3D" id="3.40.190.290">
    <property type="match status" value="1"/>
</dbReference>
<name>A0A316GAX3_9RHOB</name>
<dbReference type="PANTHER" id="PTHR30537">
    <property type="entry name" value="HTH-TYPE TRANSCRIPTIONAL REGULATOR"/>
    <property type="match status" value="1"/>
</dbReference>
<dbReference type="KEGG" id="salo:EF888_10230"/>
<comment type="caution">
    <text evidence="6">The sequence shown here is derived from an EMBL/GenBank/DDBJ whole genome shotgun (WGS) entry which is preliminary data.</text>
</comment>
<keyword evidence="2" id="KW-0805">Transcription regulation</keyword>
<dbReference type="AlphaFoldDB" id="A0A316GAX3"/>
<dbReference type="InterPro" id="IPR036388">
    <property type="entry name" value="WH-like_DNA-bd_sf"/>
</dbReference>
<dbReference type="InterPro" id="IPR000847">
    <property type="entry name" value="LysR_HTH_N"/>
</dbReference>
<keyword evidence="3" id="KW-0238">DNA-binding</keyword>
<evidence type="ECO:0000256" key="3">
    <source>
        <dbReference type="ARBA" id="ARBA00023125"/>
    </source>
</evidence>
<dbReference type="Pfam" id="PF03466">
    <property type="entry name" value="LysR_substrate"/>
    <property type="match status" value="1"/>
</dbReference>
<sequence>MNWSDVRVFLAVYREGSTLAASRRLALSQPTVARRIDALEHELGLTLFERDTRGFHPTPAARGLLPQAEALEVSAEALEAAAQKARRTEAQPIRITAPRRNFSPIFSGILSEFSLKHPDVRFELISSYKILDLAAGEADVAIRIAPRITDDRLICAKLTDVKSTLFASRGYAARHGLPVSPEEFAGHSFIIYDPAPATLPLNRWLVERIEPSQIVARCGDVESVTASIEAGLGIGPSTIAFATDYPSLVRCFLPPEGTDVSSWLVISPDVYRRPEVRAFAAYFAPRFRAAYTAMREKAMIDQTYVPGA</sequence>
<dbReference type="Proteomes" id="UP000245390">
    <property type="component" value="Unassembled WGS sequence"/>
</dbReference>
<evidence type="ECO:0000256" key="2">
    <source>
        <dbReference type="ARBA" id="ARBA00023015"/>
    </source>
</evidence>
<dbReference type="PROSITE" id="PS50931">
    <property type="entry name" value="HTH_LYSR"/>
    <property type="match status" value="1"/>
</dbReference>
<keyword evidence="7" id="KW-1185">Reference proteome</keyword>
<dbReference type="RefSeq" id="WP_109758907.1">
    <property type="nucleotide sequence ID" value="NZ_CP034588.1"/>
</dbReference>
<dbReference type="InterPro" id="IPR005119">
    <property type="entry name" value="LysR_subst-bd"/>
</dbReference>
<comment type="similarity">
    <text evidence="1">Belongs to the LysR transcriptional regulatory family.</text>
</comment>
<dbReference type="GO" id="GO:0043565">
    <property type="term" value="F:sequence-specific DNA binding"/>
    <property type="evidence" value="ECO:0007669"/>
    <property type="project" value="TreeGrafter"/>
</dbReference>
<keyword evidence="4" id="KW-0804">Transcription</keyword>
<dbReference type="GO" id="GO:0006351">
    <property type="term" value="P:DNA-templated transcription"/>
    <property type="evidence" value="ECO:0007669"/>
    <property type="project" value="TreeGrafter"/>
</dbReference>